<keyword evidence="2" id="KW-1185">Reference proteome</keyword>
<dbReference type="STRING" id="46177.SAMN05660976_08469"/>
<protein>
    <recommendedName>
        <fullName evidence="3">C2H2-type domain-containing protein</fullName>
    </recommendedName>
</protein>
<dbReference type="EMBL" id="FOBF01000044">
    <property type="protein sequence ID" value="SEN85543.1"/>
    <property type="molecule type" value="Genomic_DNA"/>
</dbReference>
<dbReference type="AlphaFoldDB" id="A0A1H8JXU2"/>
<dbReference type="Proteomes" id="UP000198953">
    <property type="component" value="Unassembled WGS sequence"/>
</dbReference>
<reference evidence="1 2" key="1">
    <citation type="submission" date="2016-10" db="EMBL/GenBank/DDBJ databases">
        <authorList>
            <person name="de Groot N.N."/>
        </authorList>
    </citation>
    <scope>NUCLEOTIDE SEQUENCE [LARGE SCALE GENOMIC DNA]</scope>
    <source>
        <strain evidence="1 2">DSM 43357</strain>
    </source>
</reference>
<proteinExistence type="predicted"/>
<name>A0A1H8JXU2_9ACTN</name>
<sequence>MCADSYTCTRCGCLVDERWREEHNVFHRQIDELLAKAPETPDSP</sequence>
<evidence type="ECO:0000313" key="1">
    <source>
        <dbReference type="EMBL" id="SEN85543.1"/>
    </source>
</evidence>
<organism evidence="1 2">
    <name type="scientific">Nonomuraea pusilla</name>
    <dbReference type="NCBI Taxonomy" id="46177"/>
    <lineage>
        <taxon>Bacteria</taxon>
        <taxon>Bacillati</taxon>
        <taxon>Actinomycetota</taxon>
        <taxon>Actinomycetes</taxon>
        <taxon>Streptosporangiales</taxon>
        <taxon>Streptosporangiaceae</taxon>
        <taxon>Nonomuraea</taxon>
    </lineage>
</organism>
<accession>A0A1H8JXU2</accession>
<gene>
    <name evidence="1" type="ORF">SAMN05660976_08469</name>
</gene>
<evidence type="ECO:0008006" key="3">
    <source>
        <dbReference type="Google" id="ProtNLM"/>
    </source>
</evidence>
<evidence type="ECO:0000313" key="2">
    <source>
        <dbReference type="Proteomes" id="UP000198953"/>
    </source>
</evidence>